<gene>
    <name evidence="2" type="ORF">IH622_23600</name>
</gene>
<dbReference type="SUPFAM" id="SSF50475">
    <property type="entry name" value="FMN-binding split barrel"/>
    <property type="match status" value="1"/>
</dbReference>
<dbReference type="InterPro" id="IPR012349">
    <property type="entry name" value="Split_barrel_FMN-bd"/>
</dbReference>
<reference evidence="2" key="2">
    <citation type="submission" date="2020-10" db="EMBL/GenBank/DDBJ databases">
        <title>Enrichment of novel Verrucomicrobia, Bacteroidetes and Krumholzibacteria in an oxygen-limited, methane- and iron-fed bioreactor inoculated with Bothnian Sea sediments.</title>
        <authorList>
            <person name="Martins P.D."/>
            <person name="de Jong A."/>
            <person name="Lenstra W.K."/>
            <person name="van Helmond N.A.G.M."/>
            <person name="Slomp C.P."/>
            <person name="Jetten M.S.M."/>
            <person name="Welte C.U."/>
            <person name="Rasigraf O."/>
        </authorList>
    </citation>
    <scope>NUCLEOTIDE SEQUENCE</scope>
    <source>
        <strain evidence="2">MAG47</strain>
    </source>
</reference>
<dbReference type="AlphaFoldDB" id="A0A8I0N903"/>
<dbReference type="EMBL" id="JACZKO010000065">
    <property type="protein sequence ID" value="MBE0563778.1"/>
    <property type="molecule type" value="Genomic_DNA"/>
</dbReference>
<dbReference type="PANTHER" id="PTHR43812:SF2">
    <property type="entry name" value="FLAVIN REDUCTASE LIKE DOMAIN-CONTAINING PROTEIN"/>
    <property type="match status" value="1"/>
</dbReference>
<dbReference type="Proteomes" id="UP000642265">
    <property type="component" value="Unassembled WGS sequence"/>
</dbReference>
<protein>
    <submittedName>
        <fullName evidence="2">Flavin reductase family protein</fullName>
    </submittedName>
</protein>
<evidence type="ECO:0000313" key="2">
    <source>
        <dbReference type="EMBL" id="MBE0563778.1"/>
    </source>
</evidence>
<sequence>MFYEPREGHPLPHNPFKAIVAPRPIGWIGTKSKEGAVNLAPYSFFNAICDTPPMVMFSSSGVKDSVSFIEETGEFTANLVSDHLRTQMNASSVDAPRGISEFEYAGLTQTSSRLIAAPRVKEAYAALECVAVEIKRLQDKEGRPTDNYMVIGEVVGVHIDEQVLTNGLIDIAKARPVSRLGYMDFATTESVYQMFRPKWEDEKQAD</sequence>
<evidence type="ECO:0000259" key="1">
    <source>
        <dbReference type="SMART" id="SM00903"/>
    </source>
</evidence>
<name>A0A8I0N903_BRUAN</name>
<dbReference type="GO" id="GO:0016646">
    <property type="term" value="F:oxidoreductase activity, acting on the CH-NH group of donors, NAD or NADP as acceptor"/>
    <property type="evidence" value="ECO:0007669"/>
    <property type="project" value="UniProtKB-ARBA"/>
</dbReference>
<feature type="domain" description="Flavin reductase like" evidence="1">
    <location>
        <begin position="18"/>
        <end position="170"/>
    </location>
</feature>
<dbReference type="RefSeq" id="WP_043062547.1">
    <property type="nucleotide sequence ID" value="NZ_JBBGZE010000001.1"/>
</dbReference>
<organism evidence="2 3">
    <name type="scientific">Brucella anthropi</name>
    <name type="common">Ochrobactrum anthropi</name>
    <dbReference type="NCBI Taxonomy" id="529"/>
    <lineage>
        <taxon>Bacteria</taxon>
        <taxon>Pseudomonadati</taxon>
        <taxon>Pseudomonadota</taxon>
        <taxon>Alphaproteobacteria</taxon>
        <taxon>Hyphomicrobiales</taxon>
        <taxon>Brucellaceae</taxon>
        <taxon>Brucella/Ochrobactrum group</taxon>
        <taxon>Brucella</taxon>
    </lineage>
</organism>
<reference evidence="2" key="1">
    <citation type="submission" date="2020-09" db="EMBL/GenBank/DDBJ databases">
        <authorList>
            <person name="Dalcin Martins P."/>
        </authorList>
    </citation>
    <scope>NUCLEOTIDE SEQUENCE</scope>
    <source>
        <strain evidence="2">MAG47</strain>
    </source>
</reference>
<dbReference type="GO" id="GO:0010181">
    <property type="term" value="F:FMN binding"/>
    <property type="evidence" value="ECO:0007669"/>
    <property type="project" value="InterPro"/>
</dbReference>
<dbReference type="SMART" id="SM00903">
    <property type="entry name" value="Flavin_Reduct"/>
    <property type="match status" value="1"/>
</dbReference>
<evidence type="ECO:0000313" key="3">
    <source>
        <dbReference type="Proteomes" id="UP000642265"/>
    </source>
</evidence>
<dbReference type="InterPro" id="IPR002563">
    <property type="entry name" value="Flavin_Rdtase-like_dom"/>
</dbReference>
<dbReference type="Pfam" id="PF01613">
    <property type="entry name" value="Flavin_Reduct"/>
    <property type="match status" value="1"/>
</dbReference>
<accession>A0A8I0N903</accession>
<comment type="caution">
    <text evidence="2">The sequence shown here is derived from an EMBL/GenBank/DDBJ whole genome shotgun (WGS) entry which is preliminary data.</text>
</comment>
<proteinExistence type="predicted"/>
<dbReference type="PANTHER" id="PTHR43812">
    <property type="entry name" value="BLR2425 PROTEIN"/>
    <property type="match status" value="1"/>
</dbReference>
<dbReference type="Gene3D" id="2.30.110.10">
    <property type="entry name" value="Electron Transport, Fmn-binding Protein, Chain A"/>
    <property type="match status" value="1"/>
</dbReference>